<evidence type="ECO:0000313" key="3">
    <source>
        <dbReference type="EMBL" id="THD68913.1"/>
    </source>
</evidence>
<dbReference type="Pfam" id="PF10988">
    <property type="entry name" value="DUF2807"/>
    <property type="match status" value="1"/>
</dbReference>
<protein>
    <submittedName>
        <fullName evidence="3">DUF2807 domain-containing protein</fullName>
    </submittedName>
</protein>
<dbReference type="Gene3D" id="2.160.20.120">
    <property type="match status" value="1"/>
</dbReference>
<dbReference type="OrthoDB" id="1466971at2"/>
<feature type="chain" id="PRO_5020666070" evidence="1">
    <location>
        <begin position="26"/>
        <end position="252"/>
    </location>
</feature>
<keyword evidence="4" id="KW-1185">Reference proteome</keyword>
<accession>A0A4S3M1P2</accession>
<dbReference type="InterPro" id="IPR021255">
    <property type="entry name" value="DUF2807"/>
</dbReference>
<evidence type="ECO:0000256" key="1">
    <source>
        <dbReference type="SAM" id="SignalP"/>
    </source>
</evidence>
<dbReference type="PROSITE" id="PS51257">
    <property type="entry name" value="PROKAR_LIPOPROTEIN"/>
    <property type="match status" value="1"/>
</dbReference>
<gene>
    <name evidence="3" type="ORF">E7Z59_00865</name>
</gene>
<organism evidence="3 4">
    <name type="scientific">Robertkochia marina</name>
    <dbReference type="NCBI Taxonomy" id="1227945"/>
    <lineage>
        <taxon>Bacteria</taxon>
        <taxon>Pseudomonadati</taxon>
        <taxon>Bacteroidota</taxon>
        <taxon>Flavobacteriia</taxon>
        <taxon>Flavobacteriales</taxon>
        <taxon>Flavobacteriaceae</taxon>
        <taxon>Robertkochia</taxon>
    </lineage>
</organism>
<keyword evidence="1" id="KW-0732">Signal</keyword>
<feature type="domain" description="Putative auto-transporter adhesin head GIN" evidence="2">
    <location>
        <begin position="44"/>
        <end position="236"/>
    </location>
</feature>
<dbReference type="AlphaFoldDB" id="A0A4S3M1P2"/>
<name>A0A4S3M1P2_9FLAO</name>
<feature type="signal peptide" evidence="1">
    <location>
        <begin position="1"/>
        <end position="25"/>
    </location>
</feature>
<sequence length="252" mass="27823">MMMTKRLFALLSPMMLLVFYGCTNVGDCLTTTGTIVQEELQVAPFDRILVNEDVEMIVSQGDAYKVVVETGENLIGDFSAEVVEGKLILTMGNTCELIRPHNITKVYVTAPDLKEIVSSTQFKISSDGVLNYERLKISSFTFSDDRWIVNGEFDLNVNVGELNVLGNEMANFEIKGKADVLKVRLNDGSVRLYAPELTVRAAEVLHRSTLNITINPTESVTGELLSTGDLILVNTPPVIDVVQKYKGQVITN</sequence>
<comment type="caution">
    <text evidence="3">The sequence shown here is derived from an EMBL/GenBank/DDBJ whole genome shotgun (WGS) entry which is preliminary data.</text>
</comment>
<evidence type="ECO:0000259" key="2">
    <source>
        <dbReference type="Pfam" id="PF10988"/>
    </source>
</evidence>
<dbReference type="Proteomes" id="UP000305939">
    <property type="component" value="Unassembled WGS sequence"/>
</dbReference>
<dbReference type="RefSeq" id="WP_136334403.1">
    <property type="nucleotide sequence ID" value="NZ_QXMP01000004.1"/>
</dbReference>
<reference evidence="3 4" key="1">
    <citation type="submission" date="2019-04" db="EMBL/GenBank/DDBJ databases">
        <title>Draft genome sequence of Robertkochia marina CC-AMO-30D.</title>
        <authorList>
            <person name="Hameed A."/>
            <person name="Lin S.-Y."/>
            <person name="Shahina M."/>
            <person name="Lai W.-A."/>
            <person name="Young C.-C."/>
        </authorList>
    </citation>
    <scope>NUCLEOTIDE SEQUENCE [LARGE SCALE GENOMIC DNA]</scope>
    <source>
        <strain evidence="3 4">CC-AMO-30D</strain>
    </source>
</reference>
<evidence type="ECO:0000313" key="4">
    <source>
        <dbReference type="Proteomes" id="UP000305939"/>
    </source>
</evidence>
<proteinExistence type="predicted"/>
<dbReference type="EMBL" id="SSMC01000001">
    <property type="protein sequence ID" value="THD68913.1"/>
    <property type="molecule type" value="Genomic_DNA"/>
</dbReference>